<reference evidence="1 2" key="1">
    <citation type="submission" date="2015-08" db="EMBL/GenBank/DDBJ databases">
        <title>Genome sequencing of Penicillium nordicum.</title>
        <authorList>
            <person name="Nguyen H.D."/>
            <person name="Seifert K.A."/>
        </authorList>
    </citation>
    <scope>NUCLEOTIDE SEQUENCE [LARGE SCALE GENOMIC DNA]</scope>
    <source>
        <strain evidence="1 2">DAOMC 185683</strain>
    </source>
</reference>
<comment type="caution">
    <text evidence="1">The sequence shown here is derived from an EMBL/GenBank/DDBJ whole genome shotgun (WGS) entry which is preliminary data.</text>
</comment>
<gene>
    <name evidence="1" type="ORF">ACN38_g271</name>
</gene>
<dbReference type="AlphaFoldDB" id="A0A0M8PAP5"/>
<proteinExistence type="predicted"/>
<accession>A0A0M8PAP5</accession>
<keyword evidence="2" id="KW-1185">Reference proteome</keyword>
<dbReference type="Proteomes" id="UP000037696">
    <property type="component" value="Unassembled WGS sequence"/>
</dbReference>
<evidence type="ECO:0000313" key="1">
    <source>
        <dbReference type="EMBL" id="KOS48726.1"/>
    </source>
</evidence>
<protein>
    <submittedName>
        <fullName evidence="1">Uncharacterized protein</fullName>
    </submittedName>
</protein>
<dbReference type="OrthoDB" id="10055895at2759"/>
<organism evidence="1 2">
    <name type="scientific">Penicillium nordicum</name>
    <dbReference type="NCBI Taxonomy" id="229535"/>
    <lineage>
        <taxon>Eukaryota</taxon>
        <taxon>Fungi</taxon>
        <taxon>Dikarya</taxon>
        <taxon>Ascomycota</taxon>
        <taxon>Pezizomycotina</taxon>
        <taxon>Eurotiomycetes</taxon>
        <taxon>Eurotiomycetidae</taxon>
        <taxon>Eurotiales</taxon>
        <taxon>Aspergillaceae</taxon>
        <taxon>Penicillium</taxon>
    </lineage>
</organism>
<dbReference type="EMBL" id="LHQQ01000002">
    <property type="protein sequence ID" value="KOS48726.1"/>
    <property type="molecule type" value="Genomic_DNA"/>
</dbReference>
<evidence type="ECO:0000313" key="2">
    <source>
        <dbReference type="Proteomes" id="UP000037696"/>
    </source>
</evidence>
<sequence>MLTHLCFHLKEVIAILLPICSDDGHHAVRSMGSCSPPMLIMMVDLKWWCPPSTRSSLLLSVRYSPRRLLPRGAGWRCNQYETNKSIEIRD</sequence>
<name>A0A0M8PAP5_9EURO</name>